<dbReference type="RefSeq" id="WP_062542408.1">
    <property type="nucleotide sequence ID" value="NZ_CP012643.1"/>
</dbReference>
<dbReference type="InterPro" id="IPR025269">
    <property type="entry name" value="SAM-like_dom"/>
</dbReference>
<dbReference type="InterPro" id="IPR013762">
    <property type="entry name" value="Integrase-like_cat_sf"/>
</dbReference>
<dbReference type="Gene3D" id="1.10.150.130">
    <property type="match status" value="1"/>
</dbReference>
<dbReference type="InterPro" id="IPR011010">
    <property type="entry name" value="DNA_brk_join_enz"/>
</dbReference>
<sequence length="444" mass="51526">MINLTLRVTVTLDKKRRKGPEYPIILRVRLGRSEEFTVNTGRISEEAKFDNGRIKGKSYQANEDNAHIARLKARIENTWHDMVQANGGFPVRLPDFRVRLEEEAGVSRKPKTSNIDLIQLIGQYVQERHAELRPGTLDQMRTTVTILESFLSHHKHAGRYSSELRKFDFDTYTALRNFLVSDYRGIKKRAMTNASVNTRLANLKAMIRYYYDNGTPEIRSQINLDFMRFKPFKSVLKQRQALKEEEVNQLWAEDLSDAPHLERVRDLYIFCCFTGLRHGDAVSLNRTNITPTGPDQFELRWYMGKTMKPNSVPLVGPALEIISKYRDRYVTLLPPLKNNRTSANLPKLWRRMVSRMPSLAEVVEVIDQKGNIREVKRMPRYEALNFHTSRHTYARMLLAKGAPTEHVKEMLGQSDIRTTQIYAKTNVQMAISSTRLLLEMAKRK</sequence>
<dbReference type="CDD" id="cd01185">
    <property type="entry name" value="INTN1_C_like"/>
    <property type="match status" value="1"/>
</dbReference>
<keyword evidence="3" id="KW-0233">DNA recombination</keyword>
<dbReference type="PANTHER" id="PTHR30349:SF64">
    <property type="entry name" value="PROPHAGE INTEGRASE INTD-RELATED"/>
    <property type="match status" value="1"/>
</dbReference>
<accession>A0A0P0CP86</accession>
<dbReference type="GO" id="GO:0003677">
    <property type="term" value="F:DNA binding"/>
    <property type="evidence" value="ECO:0007669"/>
    <property type="project" value="UniProtKB-KW"/>
</dbReference>
<dbReference type="InterPro" id="IPR050090">
    <property type="entry name" value="Tyrosine_recombinase_XerCD"/>
</dbReference>
<dbReference type="STRING" id="512763.DC20_02660"/>
<dbReference type="PANTHER" id="PTHR30349">
    <property type="entry name" value="PHAGE INTEGRASE-RELATED"/>
    <property type="match status" value="1"/>
</dbReference>
<dbReference type="AlphaFoldDB" id="A0A0P0CP86"/>
<protein>
    <recommendedName>
        <fullName evidence="4">Tyr recombinase domain-containing protein</fullName>
    </recommendedName>
</protein>
<dbReference type="Proteomes" id="UP000061382">
    <property type="component" value="Chromosome"/>
</dbReference>
<dbReference type="PROSITE" id="PS51898">
    <property type="entry name" value="TYR_RECOMBINASE"/>
    <property type="match status" value="1"/>
</dbReference>
<feature type="domain" description="Tyr recombinase" evidence="4">
    <location>
        <begin position="237"/>
        <end position="435"/>
    </location>
</feature>
<reference evidence="5 6" key="1">
    <citation type="submission" date="2015-08" db="EMBL/GenBank/DDBJ databases">
        <title>Complete genome sequence of Rufibacter tibetensis strain 1351t, a radiation-resistant bacterium from tibet plateau.</title>
        <authorList>
            <person name="Dai J."/>
        </authorList>
    </citation>
    <scope>NUCLEOTIDE SEQUENCE [LARGE SCALE GENOMIC DNA]</scope>
    <source>
        <strain evidence="5 6">1351</strain>
    </source>
</reference>
<dbReference type="Pfam" id="PF13102">
    <property type="entry name" value="Phage_int_SAM_5"/>
    <property type="match status" value="1"/>
</dbReference>
<name>A0A0P0CP86_9BACT</name>
<evidence type="ECO:0000259" key="4">
    <source>
        <dbReference type="PROSITE" id="PS51898"/>
    </source>
</evidence>
<comment type="similarity">
    <text evidence="1">Belongs to the 'phage' integrase family.</text>
</comment>
<dbReference type="OrthoDB" id="1098628at2"/>
<dbReference type="SUPFAM" id="SSF56349">
    <property type="entry name" value="DNA breaking-rejoining enzymes"/>
    <property type="match status" value="1"/>
</dbReference>
<dbReference type="InterPro" id="IPR010998">
    <property type="entry name" value="Integrase_recombinase_N"/>
</dbReference>
<dbReference type="Gene3D" id="1.10.443.10">
    <property type="entry name" value="Intergrase catalytic core"/>
    <property type="match status" value="1"/>
</dbReference>
<dbReference type="PATRIC" id="fig|512763.3.peg.589"/>
<keyword evidence="6" id="KW-1185">Reference proteome</keyword>
<evidence type="ECO:0000256" key="1">
    <source>
        <dbReference type="ARBA" id="ARBA00008857"/>
    </source>
</evidence>
<evidence type="ECO:0000256" key="2">
    <source>
        <dbReference type="ARBA" id="ARBA00023125"/>
    </source>
</evidence>
<organism evidence="5 6">
    <name type="scientific">Rufibacter tibetensis</name>
    <dbReference type="NCBI Taxonomy" id="512763"/>
    <lineage>
        <taxon>Bacteria</taxon>
        <taxon>Pseudomonadati</taxon>
        <taxon>Bacteroidota</taxon>
        <taxon>Cytophagia</taxon>
        <taxon>Cytophagales</taxon>
        <taxon>Hymenobacteraceae</taxon>
        <taxon>Rufibacter</taxon>
    </lineage>
</organism>
<dbReference type="GO" id="GO:0006310">
    <property type="term" value="P:DNA recombination"/>
    <property type="evidence" value="ECO:0007669"/>
    <property type="project" value="UniProtKB-KW"/>
</dbReference>
<dbReference type="EMBL" id="CP012643">
    <property type="protein sequence ID" value="ALI98076.1"/>
    <property type="molecule type" value="Genomic_DNA"/>
</dbReference>
<evidence type="ECO:0000313" key="6">
    <source>
        <dbReference type="Proteomes" id="UP000061382"/>
    </source>
</evidence>
<evidence type="ECO:0000313" key="5">
    <source>
        <dbReference type="EMBL" id="ALI98076.1"/>
    </source>
</evidence>
<dbReference type="InterPro" id="IPR002104">
    <property type="entry name" value="Integrase_catalytic"/>
</dbReference>
<keyword evidence="2" id="KW-0238">DNA-binding</keyword>
<dbReference type="GO" id="GO:0015074">
    <property type="term" value="P:DNA integration"/>
    <property type="evidence" value="ECO:0007669"/>
    <property type="project" value="InterPro"/>
</dbReference>
<gene>
    <name evidence="5" type="ORF">DC20_02660</name>
</gene>
<dbReference type="Pfam" id="PF00589">
    <property type="entry name" value="Phage_integrase"/>
    <property type="match status" value="1"/>
</dbReference>
<dbReference type="KEGG" id="rti:DC20_02660"/>
<proteinExistence type="inferred from homology"/>
<evidence type="ECO:0000256" key="3">
    <source>
        <dbReference type="ARBA" id="ARBA00023172"/>
    </source>
</evidence>